<dbReference type="Pfam" id="PF19393">
    <property type="entry name" value="DUF5968"/>
    <property type="match status" value="1"/>
</dbReference>
<feature type="transmembrane region" description="Helical" evidence="1">
    <location>
        <begin position="174"/>
        <end position="193"/>
    </location>
</feature>
<keyword evidence="1" id="KW-0472">Membrane</keyword>
<dbReference type="Proteomes" id="UP000032250">
    <property type="component" value="Unassembled WGS sequence"/>
</dbReference>
<accession>A0A0D1BRV0</accession>
<feature type="transmembrane region" description="Helical" evidence="1">
    <location>
        <begin position="6"/>
        <end position="26"/>
    </location>
</feature>
<feature type="transmembrane region" description="Helical" evidence="1">
    <location>
        <begin position="55"/>
        <end position="74"/>
    </location>
</feature>
<proteinExistence type="predicted"/>
<organism evidence="2 3">
    <name type="scientific">Clostridium botulinum B2 450</name>
    <dbReference type="NCBI Taxonomy" id="1379739"/>
    <lineage>
        <taxon>Bacteria</taxon>
        <taxon>Bacillati</taxon>
        <taxon>Bacillota</taxon>
        <taxon>Clostridia</taxon>
        <taxon>Eubacteriales</taxon>
        <taxon>Clostridiaceae</taxon>
        <taxon>Clostridium</taxon>
    </lineage>
</organism>
<evidence type="ECO:0000256" key="1">
    <source>
        <dbReference type="SAM" id="Phobius"/>
    </source>
</evidence>
<feature type="transmembrane region" description="Helical" evidence="1">
    <location>
        <begin position="94"/>
        <end position="118"/>
    </location>
</feature>
<dbReference type="AlphaFoldDB" id="A0A0D1BRV0"/>
<feature type="transmembrane region" description="Helical" evidence="1">
    <location>
        <begin position="139"/>
        <end position="162"/>
    </location>
</feature>
<reference evidence="2 3" key="1">
    <citation type="submission" date="2014-06" db="EMBL/GenBank/DDBJ databases">
        <title>Genome characterization of distinct group I Clostridium botulinum lineages.</title>
        <authorList>
            <person name="Giordani F."/>
            <person name="Anselmo A."/>
            <person name="Fillo S."/>
            <person name="Palozzi A.M."/>
            <person name="Fortunato A."/>
            <person name="Gentile B."/>
            <person name="Ciammaruconi A."/>
            <person name="Anniballi F."/>
            <person name="De Medici D."/>
            <person name="Lista F."/>
        </authorList>
    </citation>
    <scope>NUCLEOTIDE SEQUENCE [LARGE SCALE GENOMIC DNA]</scope>
    <source>
        <strain evidence="2 3">B2 450</strain>
    </source>
</reference>
<name>A0A0D1BRV0_CLOBO</name>
<evidence type="ECO:0000313" key="3">
    <source>
        <dbReference type="Proteomes" id="UP000032250"/>
    </source>
</evidence>
<dbReference type="OrthoDB" id="1926852at2"/>
<feature type="transmembrane region" description="Helical" evidence="1">
    <location>
        <begin position="224"/>
        <end position="240"/>
    </location>
</feature>
<sequence>MSLYFKILVFILMSMYIVLLYLPININYKKFKSIKKLCLNLGGFIGISPTNCWKLIKYIHLLIIGVIPMAYFLYKGFVKSYNIYTQTNIIESFILIILSFIGVLEISFFIIIVIISYLMKKDSRKEMSKVSWIKFNKRYPFHTGIVKPIIYAFFEVILYYYVMLYIFNDFLELPLIYSITGIAILYCVSKLVFTKNKEQALIYGIWAFVLNFIGSCIMIYSNSIILTLILYLFYSFIIAFKE</sequence>
<dbReference type="NCBIfam" id="NF038292">
    <property type="entry name" value="SagF_ScfC"/>
    <property type="match status" value="1"/>
</dbReference>
<gene>
    <name evidence="2" type="ORF">N495_02510</name>
</gene>
<keyword evidence="1" id="KW-1133">Transmembrane helix</keyword>
<protein>
    <submittedName>
        <fullName evidence="2">Membrane protein</fullName>
    </submittedName>
</protein>
<dbReference type="EMBL" id="JXSU01000007">
    <property type="protein sequence ID" value="KIS22507.1"/>
    <property type="molecule type" value="Genomic_DNA"/>
</dbReference>
<dbReference type="RefSeq" id="WP_043031282.1">
    <property type="nucleotide sequence ID" value="NZ_JXSU01000007.1"/>
</dbReference>
<evidence type="ECO:0000313" key="2">
    <source>
        <dbReference type="EMBL" id="KIS22507.1"/>
    </source>
</evidence>
<dbReference type="InterPro" id="IPR045350">
    <property type="entry name" value="DUF5968"/>
</dbReference>
<keyword evidence="1" id="KW-0812">Transmembrane</keyword>
<dbReference type="HOGENOM" id="CLU_1145614_0_0_9"/>
<comment type="caution">
    <text evidence="2">The sequence shown here is derived from an EMBL/GenBank/DDBJ whole genome shotgun (WGS) entry which is preliminary data.</text>
</comment>
<feature type="transmembrane region" description="Helical" evidence="1">
    <location>
        <begin position="200"/>
        <end position="218"/>
    </location>
</feature>
<dbReference type="PATRIC" id="fig|1379739.3.peg.809"/>